<accession>A0A2K3JRA2</accession>
<protein>
    <submittedName>
        <fullName evidence="1">Uncharacterized protein</fullName>
    </submittedName>
</protein>
<evidence type="ECO:0000313" key="1">
    <source>
        <dbReference type="EMBL" id="PNX56528.1"/>
    </source>
</evidence>
<dbReference type="Proteomes" id="UP000236291">
    <property type="component" value="Unassembled WGS sequence"/>
</dbReference>
<gene>
    <name evidence="1" type="ORF">L195_g049927</name>
</gene>
<dbReference type="EMBL" id="ASHM01074696">
    <property type="protein sequence ID" value="PNX56528.1"/>
    <property type="molecule type" value="Genomic_DNA"/>
</dbReference>
<organism evidence="1 2">
    <name type="scientific">Trifolium pratense</name>
    <name type="common">Red clover</name>
    <dbReference type="NCBI Taxonomy" id="57577"/>
    <lineage>
        <taxon>Eukaryota</taxon>
        <taxon>Viridiplantae</taxon>
        <taxon>Streptophyta</taxon>
        <taxon>Embryophyta</taxon>
        <taxon>Tracheophyta</taxon>
        <taxon>Spermatophyta</taxon>
        <taxon>Magnoliopsida</taxon>
        <taxon>eudicotyledons</taxon>
        <taxon>Gunneridae</taxon>
        <taxon>Pentapetalae</taxon>
        <taxon>rosids</taxon>
        <taxon>fabids</taxon>
        <taxon>Fabales</taxon>
        <taxon>Fabaceae</taxon>
        <taxon>Papilionoideae</taxon>
        <taxon>50 kb inversion clade</taxon>
        <taxon>NPAAA clade</taxon>
        <taxon>Hologalegina</taxon>
        <taxon>IRL clade</taxon>
        <taxon>Trifolieae</taxon>
        <taxon>Trifolium</taxon>
    </lineage>
</organism>
<dbReference type="AlphaFoldDB" id="A0A2K3JRA2"/>
<reference evidence="1 2" key="2">
    <citation type="journal article" date="2017" name="Front. Plant Sci.">
        <title>Gene Classification and Mining of Molecular Markers Useful in Red Clover (Trifolium pratense) Breeding.</title>
        <authorList>
            <person name="Istvanek J."/>
            <person name="Dluhosova J."/>
            <person name="Dluhos P."/>
            <person name="Patkova L."/>
            <person name="Nedelnik J."/>
            <person name="Repkova J."/>
        </authorList>
    </citation>
    <scope>NUCLEOTIDE SEQUENCE [LARGE SCALE GENOMIC DNA]</scope>
    <source>
        <strain evidence="2">cv. Tatra</strain>
        <tissue evidence="1">Young leaves</tissue>
    </source>
</reference>
<evidence type="ECO:0000313" key="2">
    <source>
        <dbReference type="Proteomes" id="UP000236291"/>
    </source>
</evidence>
<proteinExistence type="predicted"/>
<reference evidence="1 2" key="1">
    <citation type="journal article" date="2014" name="Am. J. Bot.">
        <title>Genome assembly and annotation for red clover (Trifolium pratense; Fabaceae).</title>
        <authorList>
            <person name="Istvanek J."/>
            <person name="Jaros M."/>
            <person name="Krenek A."/>
            <person name="Repkova J."/>
        </authorList>
    </citation>
    <scope>NUCLEOTIDE SEQUENCE [LARGE SCALE GENOMIC DNA]</scope>
    <source>
        <strain evidence="2">cv. Tatra</strain>
        <tissue evidence="1">Young leaves</tissue>
    </source>
</reference>
<comment type="caution">
    <text evidence="1">The sequence shown here is derived from an EMBL/GenBank/DDBJ whole genome shotgun (WGS) entry which is preliminary data.</text>
</comment>
<sequence>MNTRIGSSRHGDNITSYNDLRFAFESLMVSKSAEIGRFLCICSTFSALVLTVWSRLRAGNLAA</sequence>
<name>A0A2K3JRA2_TRIPR</name>